<evidence type="ECO:0000313" key="12">
    <source>
        <dbReference type="EMBL" id="GJM92808.1"/>
    </source>
</evidence>
<dbReference type="CDD" id="cd14798">
    <property type="entry name" value="RX-CC_like"/>
    <property type="match status" value="1"/>
</dbReference>
<keyword evidence="13" id="KW-1185">Reference proteome</keyword>
<dbReference type="FunFam" id="3.40.50.300:FF:001091">
    <property type="entry name" value="Probable disease resistance protein At1g61300"/>
    <property type="match status" value="1"/>
</dbReference>
<proteinExistence type="inferred from homology"/>
<evidence type="ECO:0000256" key="2">
    <source>
        <dbReference type="ARBA" id="ARBA00022614"/>
    </source>
</evidence>
<evidence type="ECO:0000259" key="11">
    <source>
        <dbReference type="Pfam" id="PF25019"/>
    </source>
</evidence>
<dbReference type="InterPro" id="IPR036388">
    <property type="entry name" value="WH-like_DNA-bd_sf"/>
</dbReference>
<keyword evidence="6" id="KW-0067">ATP-binding</keyword>
<feature type="domain" description="NB-ARC" evidence="8">
    <location>
        <begin position="186"/>
        <end position="342"/>
    </location>
</feature>
<evidence type="ECO:0000313" key="13">
    <source>
        <dbReference type="Proteomes" id="UP001054889"/>
    </source>
</evidence>
<reference evidence="12" key="1">
    <citation type="journal article" date="2018" name="DNA Res.">
        <title>Multiple hybrid de novo genome assembly of finger millet, an orphan allotetraploid crop.</title>
        <authorList>
            <person name="Hatakeyama M."/>
            <person name="Aluri S."/>
            <person name="Balachadran M.T."/>
            <person name="Sivarajan S.R."/>
            <person name="Patrignani A."/>
            <person name="Gruter S."/>
            <person name="Poveda L."/>
            <person name="Shimizu-Inatsugi R."/>
            <person name="Baeten J."/>
            <person name="Francoijs K.J."/>
            <person name="Nataraja K.N."/>
            <person name="Reddy Y.A.N."/>
            <person name="Phadnis S."/>
            <person name="Ravikumar R.L."/>
            <person name="Schlapbach R."/>
            <person name="Sreeman S.M."/>
            <person name="Shimizu K.K."/>
        </authorList>
    </citation>
    <scope>NUCLEOTIDE SEQUENCE</scope>
</reference>
<organism evidence="12 13">
    <name type="scientific">Eleusine coracana subsp. coracana</name>
    <dbReference type="NCBI Taxonomy" id="191504"/>
    <lineage>
        <taxon>Eukaryota</taxon>
        <taxon>Viridiplantae</taxon>
        <taxon>Streptophyta</taxon>
        <taxon>Embryophyta</taxon>
        <taxon>Tracheophyta</taxon>
        <taxon>Spermatophyta</taxon>
        <taxon>Magnoliopsida</taxon>
        <taxon>Liliopsida</taxon>
        <taxon>Poales</taxon>
        <taxon>Poaceae</taxon>
        <taxon>PACMAD clade</taxon>
        <taxon>Chloridoideae</taxon>
        <taxon>Cynodonteae</taxon>
        <taxon>Eleusininae</taxon>
        <taxon>Eleusine</taxon>
    </lineage>
</organism>
<dbReference type="Pfam" id="PF00931">
    <property type="entry name" value="NB-ARC"/>
    <property type="match status" value="1"/>
</dbReference>
<keyword evidence="3" id="KW-0677">Repeat</keyword>
<gene>
    <name evidence="12" type="primary">ga09310</name>
    <name evidence="12" type="ORF">PR202_ga09310</name>
</gene>
<dbReference type="GO" id="GO:0043531">
    <property type="term" value="F:ADP binding"/>
    <property type="evidence" value="ECO:0007669"/>
    <property type="project" value="InterPro"/>
</dbReference>
<accession>A0AAV5C4Q8</accession>
<dbReference type="EMBL" id="BQKI01000004">
    <property type="protein sequence ID" value="GJM92808.1"/>
    <property type="molecule type" value="Genomic_DNA"/>
</dbReference>
<keyword evidence="4" id="KW-0547">Nucleotide-binding</keyword>
<feature type="domain" description="Disease resistance N-terminal" evidence="9">
    <location>
        <begin position="10"/>
        <end position="95"/>
    </location>
</feature>
<comment type="similarity">
    <text evidence="1">Belongs to the disease resistance NB-LRR family.</text>
</comment>
<dbReference type="GO" id="GO:0042742">
    <property type="term" value="P:defense response to bacterium"/>
    <property type="evidence" value="ECO:0007669"/>
    <property type="project" value="UniProtKB-ARBA"/>
</dbReference>
<dbReference type="GO" id="GO:0005524">
    <property type="term" value="F:ATP binding"/>
    <property type="evidence" value="ECO:0007669"/>
    <property type="project" value="UniProtKB-KW"/>
</dbReference>
<comment type="caution">
    <text evidence="12">The sequence shown here is derived from an EMBL/GenBank/DDBJ whole genome shotgun (WGS) entry which is preliminary data.</text>
</comment>
<dbReference type="Pfam" id="PF23559">
    <property type="entry name" value="WHD_DRP"/>
    <property type="match status" value="1"/>
</dbReference>
<dbReference type="Pfam" id="PF18052">
    <property type="entry name" value="Rx_N"/>
    <property type="match status" value="1"/>
</dbReference>
<dbReference type="Pfam" id="PF25019">
    <property type="entry name" value="LRR_R13L1-DRL21"/>
    <property type="match status" value="1"/>
</dbReference>
<dbReference type="InterPro" id="IPR027417">
    <property type="entry name" value="P-loop_NTPase"/>
</dbReference>
<dbReference type="InterPro" id="IPR002182">
    <property type="entry name" value="NB-ARC"/>
</dbReference>
<reference evidence="12" key="2">
    <citation type="submission" date="2021-12" db="EMBL/GenBank/DDBJ databases">
        <title>Resequencing data analysis of finger millet.</title>
        <authorList>
            <person name="Hatakeyama M."/>
            <person name="Aluri S."/>
            <person name="Balachadran M.T."/>
            <person name="Sivarajan S.R."/>
            <person name="Poveda L."/>
            <person name="Shimizu-Inatsugi R."/>
            <person name="Schlapbach R."/>
            <person name="Sreeman S.M."/>
            <person name="Shimizu K.K."/>
        </authorList>
    </citation>
    <scope>NUCLEOTIDE SEQUENCE</scope>
</reference>
<keyword evidence="2" id="KW-0433">Leucine-rich repeat</keyword>
<evidence type="ECO:0000256" key="1">
    <source>
        <dbReference type="ARBA" id="ARBA00008894"/>
    </source>
</evidence>
<dbReference type="InterPro" id="IPR032675">
    <property type="entry name" value="LRR_dom_sf"/>
</dbReference>
<evidence type="ECO:0000256" key="6">
    <source>
        <dbReference type="ARBA" id="ARBA00022840"/>
    </source>
</evidence>
<dbReference type="SUPFAM" id="SSF52540">
    <property type="entry name" value="P-loop containing nucleoside triphosphate hydrolases"/>
    <property type="match status" value="1"/>
</dbReference>
<sequence length="847" mass="97482">MAAEAILGAFMQTLFQKLSEIALDQFRSYRGIHGKLDNLSGILSELKNFLDDAEAKQLTDASVRGWLAKLKDIAYDIDDLLDRYSAKSMHLRLRTQARVSSPTYFFRRNLYQYKLKQKISSIMERLDKIAKDRATIGLQSLGEMSRQETSERPQSSSLVDDSTVFGRDRDKEEMVRLLLSDSRHSSCNVCVIPVVGMGGLGKTTLMQMVYHDDRVKEHFQLRIWVYVSESFDERKLTQETLEAAAYDQSIASTNMNMLQEILYRVLHGKRFLLVLDDVWNEDRDKWLSYRAALLSGGLGSKIVVTSRNEDVGRIMGGIEPYKLQKLSDDDSWSVFKSHAFRDGDCSTYPQLELIGREIVKKLKGLPLASKALGSLLFCKTDEEDWKDILRNDIWELPAEKNNILPALRLSYNHLPPHLKQCFVFCSVYPKDYIFRREKLVKIWLALGFIRQSSRRRLEDTGNSYFSELLSRSFFQPYQDNYVMHDAMHDLAKFISMEDCHQFEHNRMHDNAYKIRHLSFRCTDTKCMQFGPLYGYTKLRTLVIMHGYKSKMSQLPDGVFVKLQYLRVLDMHGSGLKELPESIGNLKQIRFLDLTSTEIKTLPISIVKLYNLQILKMIDCNSLRDVPQGITKLTNMRYFEASTRLLTRIPGIGNLICLQELEEFVVQKGLGHKITELHDMDQLHGQLSIRGLNNVADRQEALCANLKAKEHLRTLHLIWDEDSKVNHLEQQEDILEGLQPHLDLKELMIKGFPGLTIPSWLASSSLPNLQTIHICNCRSRVLPPLGQLPFLRNLDIAGATEVTQLGHEFTGSGNLKCFPVLEELLLEDLPNLRKWNFDVAERLFSKIN</sequence>
<dbReference type="AlphaFoldDB" id="A0AAV5C4Q8"/>
<dbReference type="PRINTS" id="PR00364">
    <property type="entry name" value="DISEASERSIST"/>
</dbReference>
<evidence type="ECO:0000256" key="7">
    <source>
        <dbReference type="SAM" id="MobiDB-lite"/>
    </source>
</evidence>
<name>A0AAV5C4Q8_ELECO</name>
<dbReference type="InterPro" id="IPR058922">
    <property type="entry name" value="WHD_DRP"/>
</dbReference>
<keyword evidence="5" id="KW-0611">Plant defense</keyword>
<dbReference type="InterPro" id="IPR041118">
    <property type="entry name" value="Rx_N"/>
</dbReference>
<dbReference type="InterPro" id="IPR056789">
    <property type="entry name" value="LRR_R13L1-DRL21"/>
</dbReference>
<evidence type="ECO:0000259" key="9">
    <source>
        <dbReference type="Pfam" id="PF18052"/>
    </source>
</evidence>
<feature type="region of interest" description="Disordered" evidence="7">
    <location>
        <begin position="140"/>
        <end position="163"/>
    </location>
</feature>
<protein>
    <submittedName>
        <fullName evidence="12">Uncharacterized protein</fullName>
    </submittedName>
</protein>
<dbReference type="Gene3D" id="3.80.10.10">
    <property type="entry name" value="Ribonuclease Inhibitor"/>
    <property type="match status" value="1"/>
</dbReference>
<dbReference type="Gene3D" id="1.10.10.10">
    <property type="entry name" value="Winged helix-like DNA-binding domain superfamily/Winged helix DNA-binding domain"/>
    <property type="match status" value="1"/>
</dbReference>
<feature type="domain" description="R13L1/DRL21-like LRR repeat region" evidence="11">
    <location>
        <begin position="673"/>
        <end position="796"/>
    </location>
</feature>
<dbReference type="Proteomes" id="UP001054889">
    <property type="component" value="Unassembled WGS sequence"/>
</dbReference>
<dbReference type="SUPFAM" id="SSF52058">
    <property type="entry name" value="L domain-like"/>
    <property type="match status" value="1"/>
</dbReference>
<dbReference type="PANTHER" id="PTHR36766">
    <property type="entry name" value="PLANT BROAD-SPECTRUM MILDEW RESISTANCE PROTEIN RPW8"/>
    <property type="match status" value="1"/>
</dbReference>
<dbReference type="GO" id="GO:0002758">
    <property type="term" value="P:innate immune response-activating signaling pathway"/>
    <property type="evidence" value="ECO:0007669"/>
    <property type="project" value="UniProtKB-ARBA"/>
</dbReference>
<evidence type="ECO:0000256" key="3">
    <source>
        <dbReference type="ARBA" id="ARBA00022737"/>
    </source>
</evidence>
<dbReference type="FunFam" id="1.10.10.10:FF:000322">
    <property type="entry name" value="Probable disease resistance protein At1g63360"/>
    <property type="match status" value="1"/>
</dbReference>
<feature type="domain" description="Disease resistance protein winged helix" evidence="10">
    <location>
        <begin position="427"/>
        <end position="491"/>
    </location>
</feature>
<dbReference type="GO" id="GO:0009626">
    <property type="term" value="P:plant-type hypersensitive response"/>
    <property type="evidence" value="ECO:0007669"/>
    <property type="project" value="UniProtKB-ARBA"/>
</dbReference>
<evidence type="ECO:0000259" key="8">
    <source>
        <dbReference type="Pfam" id="PF00931"/>
    </source>
</evidence>
<dbReference type="Gene3D" id="1.20.5.4130">
    <property type="match status" value="1"/>
</dbReference>
<dbReference type="Gene3D" id="3.40.50.300">
    <property type="entry name" value="P-loop containing nucleotide triphosphate hydrolases"/>
    <property type="match status" value="1"/>
</dbReference>
<evidence type="ECO:0000256" key="4">
    <source>
        <dbReference type="ARBA" id="ARBA00022741"/>
    </source>
</evidence>
<dbReference type="PANTHER" id="PTHR36766:SF40">
    <property type="entry name" value="DISEASE RESISTANCE PROTEIN RGA3"/>
    <property type="match status" value="1"/>
</dbReference>
<evidence type="ECO:0000256" key="5">
    <source>
        <dbReference type="ARBA" id="ARBA00022821"/>
    </source>
</evidence>
<evidence type="ECO:0000259" key="10">
    <source>
        <dbReference type="Pfam" id="PF23559"/>
    </source>
</evidence>
<dbReference type="InterPro" id="IPR038005">
    <property type="entry name" value="RX-like_CC"/>
</dbReference>